<evidence type="ECO:0000313" key="12">
    <source>
        <dbReference type="Proteomes" id="UP001597062"/>
    </source>
</evidence>
<dbReference type="PANTHER" id="PTHR12147:SF58">
    <property type="entry name" value="VACUOLAR MEMBRANE PROTEASE"/>
    <property type="match status" value="1"/>
</dbReference>
<reference evidence="12" key="1">
    <citation type="journal article" date="2019" name="Int. J. Syst. Evol. Microbiol.">
        <title>The Global Catalogue of Microorganisms (GCM) 10K type strain sequencing project: providing services to taxonomists for standard genome sequencing and annotation.</title>
        <authorList>
            <consortium name="The Broad Institute Genomics Platform"/>
            <consortium name="The Broad Institute Genome Sequencing Center for Infectious Disease"/>
            <person name="Wu L."/>
            <person name="Ma J."/>
        </authorList>
    </citation>
    <scope>NUCLEOTIDE SEQUENCE [LARGE SCALE GENOMIC DNA]</scope>
    <source>
        <strain evidence="12">CCUG 60527</strain>
    </source>
</reference>
<sequence>MKTTTKPLTLLLLILIVFWSFSELKPSYNSVENQTDPTKFSINSALYHLKNISQKPHAVGTDEHKHVQQYLFNELKKIGLTPSIQKATVFNKSWKAGTSVENIVAKIEGTANTEKSLLVLSHYDSNPHSAIGAADAGSGVVTILEGIRAYLASNKPPKNDIIIVFSDAEELGLLGAQAFAQQHEFAKDIGVILNFEARGSGGPSYMLMETNGKNSKLLSEFLNAKPNFPLANSLMYSIYKMLPNDTDLTVFREECDINGFNVAFIGDHFDYHTVQDNYSRLDRSSLAHQVDYFTTLVPYFANSDISNLHSDTDWVYANFPLIKIINYPFAWVLPLLIIASLLFITLLIMGIRNQKINIKDSFKGIIPFLVSILLCTSISYGLWQIILIAHPYYQDILHGFPYNGYTYIAAFCSLNVYIVFKTYNYFTAIKRENLLIAPIFFWLIINCLIYLYLKGAGFFIIPVFIALLSLTILIFSNIKTHKKPLLFTLIAIPTIYMLTPIIKMFPVGLGLKNIFISGLFIALTASLLTPIFHQYKKKNGWQFIFGVASIILFLIATFNSKFSYDKKKPNSLLYVQDDDNNNAYWATYNKTLDAYTKQIFDTDYEQGGIKNAETKSKYNSTFSYHKKTKNRNIKNSELTILKDTIVGNLRLIDLLITPSRKINKFEIYNNQKLIISKLTANTAEIINYKTMVNKGTLLIYHMASSDTSLKISMAFDKNEHPNLTINEVSNDLLTHPSFKLTPRTETMMPMPFVTNDAIICTKTIKL</sequence>
<dbReference type="PANTHER" id="PTHR12147">
    <property type="entry name" value="METALLOPEPTIDASE M28 FAMILY MEMBER"/>
    <property type="match status" value="1"/>
</dbReference>
<evidence type="ECO:0000256" key="3">
    <source>
        <dbReference type="ARBA" id="ARBA00010918"/>
    </source>
</evidence>
<organism evidence="11 12">
    <name type="scientific">Tenacibaculum geojense</name>
    <dbReference type="NCBI Taxonomy" id="915352"/>
    <lineage>
        <taxon>Bacteria</taxon>
        <taxon>Pseudomonadati</taxon>
        <taxon>Bacteroidota</taxon>
        <taxon>Flavobacteriia</taxon>
        <taxon>Flavobacteriales</taxon>
        <taxon>Flavobacteriaceae</taxon>
        <taxon>Tenacibaculum</taxon>
    </lineage>
</organism>
<comment type="similarity">
    <text evidence="3">Belongs to the peptidase M28 family.</text>
</comment>
<keyword evidence="12" id="KW-1185">Reference proteome</keyword>
<keyword evidence="7" id="KW-0325">Glycoprotein</keyword>
<dbReference type="EMBL" id="JBHTJR010000051">
    <property type="protein sequence ID" value="MFD0993820.1"/>
    <property type="molecule type" value="Genomic_DNA"/>
</dbReference>
<feature type="transmembrane region" description="Helical" evidence="9">
    <location>
        <begin position="540"/>
        <end position="558"/>
    </location>
</feature>
<feature type="transmembrane region" description="Helical" evidence="9">
    <location>
        <begin position="514"/>
        <end position="533"/>
    </location>
</feature>
<keyword evidence="6 9" id="KW-1133">Transmembrane helix</keyword>
<evidence type="ECO:0000313" key="11">
    <source>
        <dbReference type="EMBL" id="MFD0993820.1"/>
    </source>
</evidence>
<evidence type="ECO:0000256" key="7">
    <source>
        <dbReference type="ARBA" id="ARBA00023180"/>
    </source>
</evidence>
<evidence type="ECO:0000259" key="10">
    <source>
        <dbReference type="Pfam" id="PF04389"/>
    </source>
</evidence>
<comment type="caution">
    <text evidence="11">The sequence shown here is derived from an EMBL/GenBank/DDBJ whole genome shotgun (WGS) entry which is preliminary data.</text>
</comment>
<dbReference type="SUPFAM" id="SSF53187">
    <property type="entry name" value="Zn-dependent exopeptidases"/>
    <property type="match status" value="1"/>
</dbReference>
<gene>
    <name evidence="11" type="ORF">ACFQ1U_11435</name>
</gene>
<keyword evidence="5" id="KW-0926">Vacuole</keyword>
<comment type="subcellular location">
    <subcellularLocation>
        <location evidence="2">Vacuole membrane</location>
        <topology evidence="2">Multi-pass membrane protein</topology>
    </subcellularLocation>
</comment>
<feature type="transmembrane region" description="Helical" evidence="9">
    <location>
        <begin position="459"/>
        <end position="478"/>
    </location>
</feature>
<feature type="transmembrane region" description="Helical" evidence="9">
    <location>
        <begin position="405"/>
        <end position="423"/>
    </location>
</feature>
<keyword evidence="9" id="KW-0812">Transmembrane</keyword>
<name>A0ABW3JUA1_9FLAO</name>
<evidence type="ECO:0000256" key="8">
    <source>
        <dbReference type="ARBA" id="ARBA00031512"/>
    </source>
</evidence>
<dbReference type="InterPro" id="IPR007484">
    <property type="entry name" value="Peptidase_M28"/>
</dbReference>
<feature type="domain" description="Peptidase M28" evidence="10">
    <location>
        <begin position="102"/>
        <end position="292"/>
    </location>
</feature>
<evidence type="ECO:0000256" key="2">
    <source>
        <dbReference type="ARBA" id="ARBA00004128"/>
    </source>
</evidence>
<proteinExistence type="inferred from homology"/>
<dbReference type="Pfam" id="PF04389">
    <property type="entry name" value="Peptidase_M28"/>
    <property type="match status" value="1"/>
</dbReference>
<feature type="transmembrane region" description="Helical" evidence="9">
    <location>
        <begin position="485"/>
        <end position="502"/>
    </location>
</feature>
<dbReference type="Proteomes" id="UP001597062">
    <property type="component" value="Unassembled WGS sequence"/>
</dbReference>
<feature type="transmembrane region" description="Helical" evidence="9">
    <location>
        <begin position="368"/>
        <end position="393"/>
    </location>
</feature>
<dbReference type="RefSeq" id="WP_386108470.1">
    <property type="nucleotide sequence ID" value="NZ_JBHTJR010000051.1"/>
</dbReference>
<dbReference type="InterPro" id="IPR045175">
    <property type="entry name" value="M28_fam"/>
</dbReference>
<evidence type="ECO:0000256" key="6">
    <source>
        <dbReference type="ARBA" id="ARBA00022989"/>
    </source>
</evidence>
<evidence type="ECO:0000256" key="5">
    <source>
        <dbReference type="ARBA" id="ARBA00022554"/>
    </source>
</evidence>
<dbReference type="Gene3D" id="3.40.630.10">
    <property type="entry name" value="Zn peptidases"/>
    <property type="match status" value="1"/>
</dbReference>
<comment type="function">
    <text evidence="1">May be involved in vacuolar sorting and osmoregulation.</text>
</comment>
<feature type="transmembrane region" description="Helical" evidence="9">
    <location>
        <begin position="435"/>
        <end position="453"/>
    </location>
</feature>
<protein>
    <recommendedName>
        <fullName evidence="4">Vacuolar membrane protease</fullName>
    </recommendedName>
    <alternativeName>
        <fullName evidence="8">FXNA-related family protease 1</fullName>
    </alternativeName>
</protein>
<keyword evidence="9" id="KW-0472">Membrane</keyword>
<evidence type="ECO:0000256" key="1">
    <source>
        <dbReference type="ARBA" id="ARBA00003273"/>
    </source>
</evidence>
<evidence type="ECO:0000256" key="9">
    <source>
        <dbReference type="SAM" id="Phobius"/>
    </source>
</evidence>
<evidence type="ECO:0000256" key="4">
    <source>
        <dbReference type="ARBA" id="ARBA00017435"/>
    </source>
</evidence>
<accession>A0ABW3JUA1</accession>
<feature type="transmembrane region" description="Helical" evidence="9">
    <location>
        <begin position="329"/>
        <end position="348"/>
    </location>
</feature>